<dbReference type="CDD" id="cd18070">
    <property type="entry name" value="DEXQc_SHPRH"/>
    <property type="match status" value="1"/>
</dbReference>
<evidence type="ECO:0000313" key="13">
    <source>
        <dbReference type="Proteomes" id="UP000706124"/>
    </source>
</evidence>
<feature type="compositionally biased region" description="Acidic residues" evidence="8">
    <location>
        <begin position="738"/>
        <end position="748"/>
    </location>
</feature>
<evidence type="ECO:0000256" key="4">
    <source>
        <dbReference type="ARBA" id="ARBA00022801"/>
    </source>
</evidence>
<feature type="compositionally biased region" description="Polar residues" evidence="8">
    <location>
        <begin position="1383"/>
        <end position="1395"/>
    </location>
</feature>
<dbReference type="GO" id="GO:0061630">
    <property type="term" value="F:ubiquitin protein ligase activity"/>
    <property type="evidence" value="ECO:0007669"/>
    <property type="project" value="TreeGrafter"/>
</dbReference>
<protein>
    <submittedName>
        <fullName evidence="12">Uncharacterized protein</fullName>
    </submittedName>
</protein>
<feature type="region of interest" description="Disordered" evidence="8">
    <location>
        <begin position="730"/>
        <end position="755"/>
    </location>
</feature>
<keyword evidence="5" id="KW-0862">Zinc</keyword>
<dbReference type="Pfam" id="PF26021">
    <property type="entry name" value="Ferritin_C144_05"/>
    <property type="match status" value="1"/>
</dbReference>
<keyword evidence="1" id="KW-0479">Metal-binding</keyword>
<keyword evidence="3 7" id="KW-0863">Zinc-finger</keyword>
<dbReference type="CDD" id="cd18793">
    <property type="entry name" value="SF2_C_SNF"/>
    <property type="match status" value="1"/>
</dbReference>
<dbReference type="Pfam" id="PF00271">
    <property type="entry name" value="Helicase_C"/>
    <property type="match status" value="1"/>
</dbReference>
<proteinExistence type="predicted"/>
<dbReference type="InterPro" id="IPR013083">
    <property type="entry name" value="Znf_RING/FYVE/PHD"/>
</dbReference>
<dbReference type="Gene3D" id="3.30.40.10">
    <property type="entry name" value="Zinc/RING finger domain, C3HC4 (zinc finger)"/>
    <property type="match status" value="1"/>
</dbReference>
<evidence type="ECO:0000256" key="3">
    <source>
        <dbReference type="ARBA" id="ARBA00022771"/>
    </source>
</evidence>
<name>A0A9P7SF06_9HYPO</name>
<feature type="domain" description="Helicase ATP-binding" evidence="10">
    <location>
        <begin position="320"/>
        <end position="521"/>
    </location>
</feature>
<dbReference type="InterPro" id="IPR027417">
    <property type="entry name" value="P-loop_NTPase"/>
</dbReference>
<dbReference type="PROSITE" id="PS51194">
    <property type="entry name" value="HELICASE_CTER"/>
    <property type="match status" value="1"/>
</dbReference>
<feature type="region of interest" description="Disordered" evidence="8">
    <location>
        <begin position="1378"/>
        <end position="1408"/>
    </location>
</feature>
<organism evidence="12 13">
    <name type="scientific">Claviceps pazoutovae</name>
    <dbReference type="NCBI Taxonomy" id="1649127"/>
    <lineage>
        <taxon>Eukaryota</taxon>
        <taxon>Fungi</taxon>
        <taxon>Dikarya</taxon>
        <taxon>Ascomycota</taxon>
        <taxon>Pezizomycotina</taxon>
        <taxon>Sordariomycetes</taxon>
        <taxon>Hypocreomycetidae</taxon>
        <taxon>Hypocreales</taxon>
        <taxon>Clavicipitaceae</taxon>
        <taxon>Claviceps</taxon>
    </lineage>
</organism>
<evidence type="ECO:0000259" key="11">
    <source>
        <dbReference type="PROSITE" id="PS51194"/>
    </source>
</evidence>
<evidence type="ECO:0000256" key="6">
    <source>
        <dbReference type="ARBA" id="ARBA00022840"/>
    </source>
</evidence>
<dbReference type="InterPro" id="IPR001650">
    <property type="entry name" value="Helicase_C-like"/>
</dbReference>
<feature type="domain" description="RING-type" evidence="9">
    <location>
        <begin position="1128"/>
        <end position="1166"/>
    </location>
</feature>
<sequence length="1509" mass="169518">MPPKARRRPSKKVAAVECVKLAVNETVPTLVVQHFAALPWDNIREDSTDVLDGQPSKRRKLMAEPFPAICVATANTRFTRRVKRGDHTDVVRSSNNANKLLKITVSEPGSLLVASHPKSPAGLFSVLFSLKPEEEDGKLALILGVQGAKNKQEGPGDIWVETALTFTCQGGLMTFDMSLRLYWNETPSPCDSFPSARERRMTSRLIGNFWPNTDHSNKSVSSPAHFYEAAYVPSPDDNTLDIHVPGLESTLFPYQKRTLQWLLAREGVMWSRDEATLQPLSPKRRSPSMDCFRTVQDVNGKEVFVSDLFQIVTRDRKMYQRADEVVKGGILAEEMGLGKTLEILSLVLLHRRPNLKTGVSNGTGGNGVYSTGATLIITPRSLLEQWTSEIARHAPGLRVKHYKGCNNMPDEDDEATAEDLCGYDVVITTYFVLSEELHYAYEPPKRSRRYERVYRRRKSPLIMISWWRICLDEAQMIENGYGHAAWVVRVLPRINAWGITGTPVKNNVTDLFGLLDILDYVPYVSAPQVWLDLLAKHKPLFRQLFGSIALRHTKSLVRNEIMLPPQKRYAISMPFTAIEEQHYQSLFKDMAEQCGLHVDGTPKTDDWNPEQYEAAMRTWLNRLRQTTLHPEVGMHSRRLLGYHKSKPIQTVDEVLTAMLVHSGNSIRAEERVYLLTRLTRGQLYENGPRVKEAMALWVEVRRDTEKLVLNAKKKLMDAIRESGREQAVGIACDPGLEGGEEEKSDDESESKGKIGEYRRRHRSALELHHRAVFFCANAAFQIKENKEMTDPGSEEFQRLKEMEDEGYGTAKLLRQEILRECHDKATRFMDTIRRKASQQSFAEIPELVGNPRKGIESGLLVSNLEVLYEQLNAHANVIDEWREEVVQLLLRPLVDEDDEAAGSDTDAATDQAEGTGEELGDSAKFQDLLMVYVTTLRAAIADRHDAITGQINELAKHETQTSLRLAAAGDGPAPEKMFEMLKLRAKMDPKMPTVSMRAAVTELRSLQSRLSPDAAPGSRDALEAQIASDQLQSIQAQMSKQKKAVSALESEIEGFKATMNARLDYYRQLQAVSDAVLPYDGPKTDEVIDELRQTENELREKLSSAESKHRYLLNLRDAGSKSNEPRMCVICQMPFVLGVLTVCGHQFCKECITLWFKSRHNCPVCKKGLKSSNLHNIAIKPQELQVRSEETTTVQSRREMEPLSSSSTAPTTGIYSEFDAKQLAEIQNIDLDGPSYTTKIDMLIRHLSWLRVSDPGAKCIVFSQYQDFLQILRNAFRRFCIRHASIDDPRGIAKFKEDADVQVFLLHARAHSSGLNLVNASHVFLCEPLLNTALELQAIARVDRIGQQRETTVWLYLVSGTVEESVCNLSVQRRMKHLGKRQGLSSHADQANTTQKTRKSRKATKATAATSDILNASFEAANTLELEHASLSKLMSKDKSAGEMVDKNDLWECLFGTAARAAGNAKHHKGDEAAGKMQEKAVMNYLAGEAAAARVDTAKRPRRTCTGLT</sequence>
<dbReference type="Pfam" id="PF13639">
    <property type="entry name" value="zf-RING_2"/>
    <property type="match status" value="1"/>
</dbReference>
<dbReference type="OrthoDB" id="5330228at2759"/>
<evidence type="ECO:0000256" key="7">
    <source>
        <dbReference type="PROSITE-ProRule" id="PRU00175"/>
    </source>
</evidence>
<dbReference type="InterPro" id="IPR052583">
    <property type="entry name" value="ATP-helicase/E3_Ub-Ligase"/>
</dbReference>
<dbReference type="SUPFAM" id="SSF52540">
    <property type="entry name" value="P-loop containing nucleoside triphosphate hydrolases"/>
    <property type="match status" value="2"/>
</dbReference>
<dbReference type="PANTHER" id="PTHR45865:SF1">
    <property type="entry name" value="E3 UBIQUITIN-PROTEIN LIGASE SHPRH"/>
    <property type="match status" value="1"/>
</dbReference>
<keyword evidence="6" id="KW-0067">ATP-binding</keyword>
<dbReference type="Gene3D" id="3.40.50.10810">
    <property type="entry name" value="Tandem AAA-ATPase domain"/>
    <property type="match status" value="1"/>
</dbReference>
<evidence type="ECO:0000256" key="5">
    <source>
        <dbReference type="ARBA" id="ARBA00022833"/>
    </source>
</evidence>
<reference evidence="12 13" key="1">
    <citation type="journal article" date="2020" name="bioRxiv">
        <title>Whole genome comparisons of ergot fungi reveals the divergence and evolution of species within the genus Claviceps are the result of varying mechanisms driving genome evolution and host range expansion.</title>
        <authorList>
            <person name="Wyka S.A."/>
            <person name="Mondo S.J."/>
            <person name="Liu M."/>
            <person name="Dettman J."/>
            <person name="Nalam V."/>
            <person name="Broders K.D."/>
        </authorList>
    </citation>
    <scope>NUCLEOTIDE SEQUENCE [LARGE SCALE GENOMIC DNA]</scope>
    <source>
        <strain evidence="12 13">CCC 1485</strain>
    </source>
</reference>
<dbReference type="EMBL" id="SRPO01000510">
    <property type="protein sequence ID" value="KAG5931901.1"/>
    <property type="molecule type" value="Genomic_DNA"/>
</dbReference>
<dbReference type="InterPro" id="IPR014001">
    <property type="entry name" value="Helicase_ATP-bd"/>
</dbReference>
<dbReference type="SMART" id="SM00184">
    <property type="entry name" value="RING"/>
    <property type="match status" value="1"/>
</dbReference>
<dbReference type="SMART" id="SM00487">
    <property type="entry name" value="DEXDc"/>
    <property type="match status" value="1"/>
</dbReference>
<dbReference type="InterPro" id="IPR059033">
    <property type="entry name" value="C144_05_dom"/>
</dbReference>
<evidence type="ECO:0000259" key="9">
    <source>
        <dbReference type="PROSITE" id="PS50089"/>
    </source>
</evidence>
<dbReference type="SMART" id="SM01047">
    <property type="entry name" value="C1_4"/>
    <property type="match status" value="1"/>
</dbReference>
<dbReference type="GO" id="GO:0005524">
    <property type="term" value="F:ATP binding"/>
    <property type="evidence" value="ECO:0007669"/>
    <property type="project" value="InterPro"/>
</dbReference>
<feature type="domain" description="Helicase C-terminal" evidence="11">
    <location>
        <begin position="1242"/>
        <end position="1399"/>
    </location>
</feature>
<accession>A0A9P7SF06</accession>
<dbReference type="PROSITE" id="PS00518">
    <property type="entry name" value="ZF_RING_1"/>
    <property type="match status" value="1"/>
</dbReference>
<dbReference type="InterPro" id="IPR038718">
    <property type="entry name" value="SNF2-like_sf"/>
</dbReference>
<dbReference type="GO" id="GO:0008270">
    <property type="term" value="F:zinc ion binding"/>
    <property type="evidence" value="ECO:0007669"/>
    <property type="project" value="UniProtKB-KW"/>
</dbReference>
<comment type="caution">
    <text evidence="12">The sequence shown here is derived from an EMBL/GenBank/DDBJ whole genome shotgun (WGS) entry which is preliminary data.</text>
</comment>
<dbReference type="Pfam" id="PF00176">
    <property type="entry name" value="SNF2-rel_dom"/>
    <property type="match status" value="1"/>
</dbReference>
<dbReference type="InterPro" id="IPR049730">
    <property type="entry name" value="SNF2/RAD54-like_C"/>
</dbReference>
<dbReference type="PANTHER" id="PTHR45865">
    <property type="entry name" value="E3 UBIQUITIN-PROTEIN LIGASE SHPRH FAMILY MEMBER"/>
    <property type="match status" value="1"/>
</dbReference>
<dbReference type="InterPro" id="IPR004595">
    <property type="entry name" value="TFIIH_C1-like_dom"/>
</dbReference>
<feature type="region of interest" description="Disordered" evidence="8">
    <location>
        <begin position="1188"/>
        <end position="1209"/>
    </location>
</feature>
<keyword evidence="13" id="KW-1185">Reference proteome</keyword>
<evidence type="ECO:0000259" key="10">
    <source>
        <dbReference type="PROSITE" id="PS51192"/>
    </source>
</evidence>
<dbReference type="GO" id="GO:0000209">
    <property type="term" value="P:protein polyubiquitination"/>
    <property type="evidence" value="ECO:0007669"/>
    <property type="project" value="TreeGrafter"/>
</dbReference>
<dbReference type="PROSITE" id="PS50089">
    <property type="entry name" value="ZF_RING_2"/>
    <property type="match status" value="1"/>
</dbReference>
<feature type="compositionally biased region" description="Basic and acidic residues" evidence="8">
    <location>
        <begin position="1188"/>
        <end position="1201"/>
    </location>
</feature>
<evidence type="ECO:0000256" key="2">
    <source>
        <dbReference type="ARBA" id="ARBA00022741"/>
    </source>
</evidence>
<dbReference type="Proteomes" id="UP000706124">
    <property type="component" value="Unassembled WGS sequence"/>
</dbReference>
<evidence type="ECO:0000256" key="1">
    <source>
        <dbReference type="ARBA" id="ARBA00022723"/>
    </source>
</evidence>
<dbReference type="PROSITE" id="PS51192">
    <property type="entry name" value="HELICASE_ATP_BIND_1"/>
    <property type="match status" value="1"/>
</dbReference>
<keyword evidence="4" id="KW-0378">Hydrolase</keyword>
<keyword evidence="2" id="KW-0547">Nucleotide-binding</keyword>
<dbReference type="Gene3D" id="3.40.50.300">
    <property type="entry name" value="P-loop containing nucleotide triphosphate hydrolases"/>
    <property type="match status" value="1"/>
</dbReference>
<dbReference type="SUPFAM" id="SSF57850">
    <property type="entry name" value="RING/U-box"/>
    <property type="match status" value="1"/>
</dbReference>
<dbReference type="GO" id="GO:0016787">
    <property type="term" value="F:hydrolase activity"/>
    <property type="evidence" value="ECO:0007669"/>
    <property type="project" value="UniProtKB-KW"/>
</dbReference>
<dbReference type="GO" id="GO:0006281">
    <property type="term" value="P:DNA repair"/>
    <property type="evidence" value="ECO:0007669"/>
    <property type="project" value="InterPro"/>
</dbReference>
<feature type="region of interest" description="Disordered" evidence="8">
    <location>
        <begin position="898"/>
        <end position="919"/>
    </location>
</feature>
<evidence type="ECO:0000256" key="8">
    <source>
        <dbReference type="SAM" id="MobiDB-lite"/>
    </source>
</evidence>
<dbReference type="GO" id="GO:0005634">
    <property type="term" value="C:nucleus"/>
    <property type="evidence" value="ECO:0007669"/>
    <property type="project" value="TreeGrafter"/>
</dbReference>
<dbReference type="InterPro" id="IPR017907">
    <property type="entry name" value="Znf_RING_CS"/>
</dbReference>
<evidence type="ECO:0000313" key="12">
    <source>
        <dbReference type="EMBL" id="KAG5931901.1"/>
    </source>
</evidence>
<dbReference type="InterPro" id="IPR000330">
    <property type="entry name" value="SNF2_N"/>
</dbReference>
<dbReference type="InterPro" id="IPR001841">
    <property type="entry name" value="Znf_RING"/>
</dbReference>
<gene>
    <name evidence="12" type="ORF">E4U60_005715</name>
</gene>